<comment type="caution">
    <text evidence="2">The sequence shown here is derived from an EMBL/GenBank/DDBJ whole genome shotgun (WGS) entry which is preliminary data.</text>
</comment>
<dbReference type="AlphaFoldDB" id="A0AAJ0EMX2"/>
<evidence type="ECO:0000313" key="3">
    <source>
        <dbReference type="Proteomes" id="UP001224890"/>
    </source>
</evidence>
<feature type="region of interest" description="Disordered" evidence="1">
    <location>
        <begin position="31"/>
        <end position="72"/>
    </location>
</feature>
<keyword evidence="3" id="KW-1185">Reference proteome</keyword>
<dbReference type="RefSeq" id="XP_060421751.1">
    <property type="nucleotide sequence ID" value="XM_060576557.1"/>
</dbReference>
<evidence type="ECO:0000256" key="1">
    <source>
        <dbReference type="SAM" id="MobiDB-lite"/>
    </source>
</evidence>
<gene>
    <name evidence="2" type="ORF">BDP55DRAFT_687149</name>
</gene>
<feature type="compositionally biased region" description="Basic and acidic residues" evidence="1">
    <location>
        <begin position="60"/>
        <end position="72"/>
    </location>
</feature>
<accession>A0AAJ0EMX2</accession>
<reference evidence="2" key="1">
    <citation type="submission" date="2021-06" db="EMBL/GenBank/DDBJ databases">
        <title>Comparative genomics, transcriptomics and evolutionary studies reveal genomic signatures of adaptation to plant cell wall in hemibiotrophic fungi.</title>
        <authorList>
            <consortium name="DOE Joint Genome Institute"/>
            <person name="Baroncelli R."/>
            <person name="Diaz J.F."/>
            <person name="Benocci T."/>
            <person name="Peng M."/>
            <person name="Battaglia E."/>
            <person name="Haridas S."/>
            <person name="Andreopoulos W."/>
            <person name="Labutti K."/>
            <person name="Pangilinan J."/>
            <person name="Floch G.L."/>
            <person name="Makela M.R."/>
            <person name="Henrissat B."/>
            <person name="Grigoriev I.V."/>
            <person name="Crouch J.A."/>
            <person name="De Vries R.P."/>
            <person name="Sukno S.A."/>
            <person name="Thon M.R."/>
        </authorList>
    </citation>
    <scope>NUCLEOTIDE SEQUENCE</scope>
    <source>
        <strain evidence="2">CBS 193.32</strain>
    </source>
</reference>
<organism evidence="2 3">
    <name type="scientific">Colletotrichum godetiae</name>
    <dbReference type="NCBI Taxonomy" id="1209918"/>
    <lineage>
        <taxon>Eukaryota</taxon>
        <taxon>Fungi</taxon>
        <taxon>Dikarya</taxon>
        <taxon>Ascomycota</taxon>
        <taxon>Pezizomycotina</taxon>
        <taxon>Sordariomycetes</taxon>
        <taxon>Hypocreomycetidae</taxon>
        <taxon>Glomerellales</taxon>
        <taxon>Glomerellaceae</taxon>
        <taxon>Colletotrichum</taxon>
        <taxon>Colletotrichum acutatum species complex</taxon>
    </lineage>
</organism>
<proteinExistence type="predicted"/>
<name>A0AAJ0EMX2_9PEZI</name>
<protein>
    <submittedName>
        <fullName evidence="2">Uncharacterized protein</fullName>
    </submittedName>
</protein>
<dbReference type="Proteomes" id="UP001224890">
    <property type="component" value="Unassembled WGS sequence"/>
</dbReference>
<evidence type="ECO:0000313" key="2">
    <source>
        <dbReference type="EMBL" id="KAK1656987.1"/>
    </source>
</evidence>
<sequence length="72" mass="8051">MSLYRGLTGYAAASGRLLLLRCFRMCAGETHPLPGAETGPRRARLPQNCRGPFDFPTEGTQKEQKERPPSFR</sequence>
<dbReference type="EMBL" id="JAHMHR010000109">
    <property type="protein sequence ID" value="KAK1656987.1"/>
    <property type="molecule type" value="Genomic_DNA"/>
</dbReference>
<dbReference type="GeneID" id="85461083"/>